<proteinExistence type="predicted"/>
<reference evidence="3 5" key="1">
    <citation type="journal article" date="2010" name="J. Bacteriol.">
        <title>Complete genome sequence of Halalkalicoccus jeotgali B3(T), an extremely halophilic archaeon.</title>
        <authorList>
            <person name="Roh S.W."/>
            <person name="Nam Y.D."/>
            <person name="Nam S.H."/>
            <person name="Choi S.H."/>
            <person name="Park H.S."/>
            <person name="Bae J.W."/>
        </authorList>
    </citation>
    <scope>NUCLEOTIDE SEQUENCE [LARGE SCALE GENOMIC DNA]</scope>
    <source>
        <strain evidence="3">B3</strain>
        <strain evidence="5">DSM 18796 / CECT 7217 / JCM 14584 / KCTC 4019 / B3</strain>
    </source>
</reference>
<evidence type="ECO:0000256" key="1">
    <source>
        <dbReference type="ARBA" id="ARBA00022801"/>
    </source>
</evidence>
<evidence type="ECO:0000313" key="5">
    <source>
        <dbReference type="Proteomes" id="UP000000390"/>
    </source>
</evidence>
<dbReference type="RefSeq" id="WP_008417323.1">
    <property type="nucleotide sequence ID" value="NC_014297.1"/>
</dbReference>
<dbReference type="EMBL" id="AOHV01000035">
    <property type="protein sequence ID" value="ELY35212.1"/>
    <property type="molecule type" value="Genomic_DNA"/>
</dbReference>
<dbReference type="GeneID" id="9419636"/>
<dbReference type="AlphaFoldDB" id="D8J3A4"/>
<dbReference type="PROSITE" id="PS00893">
    <property type="entry name" value="NUDIX_BOX"/>
    <property type="match status" value="1"/>
</dbReference>
<sequence length="145" mass="16487">MYGPGARYSQKAYAYVTRANGSGRQLLVFRERADPDAGVQVPKGGIEADETPDCAVRRELREEAGLDHDRPVYHLASDRYRRADGKRVARHFFHFPVDETRDEWAHEVTGGGEDDGQIYDLFWRPLPLPDRLAAGMDAYLPLVER</sequence>
<dbReference type="STRING" id="795797.HacjB3_09140"/>
<dbReference type="PATRIC" id="fig|795797.18.peg.1822"/>
<dbReference type="KEGG" id="hje:HacjB3_09140"/>
<feature type="domain" description="Nudix hydrolase" evidence="2">
    <location>
        <begin position="7"/>
        <end position="145"/>
    </location>
</feature>
<gene>
    <name evidence="3" type="ordered locus">HacjB3_09140</name>
    <name evidence="4" type="ORF">C497_13538</name>
</gene>
<name>D8J3A4_HALJB</name>
<dbReference type="InterPro" id="IPR020084">
    <property type="entry name" value="NUDIX_hydrolase_CS"/>
</dbReference>
<dbReference type="Pfam" id="PF00293">
    <property type="entry name" value="NUDIX"/>
    <property type="match status" value="1"/>
</dbReference>
<evidence type="ECO:0000313" key="3">
    <source>
        <dbReference type="EMBL" id="ADJ15211.1"/>
    </source>
</evidence>
<dbReference type="Proteomes" id="UP000000390">
    <property type="component" value="Chromosome"/>
</dbReference>
<dbReference type="SUPFAM" id="SSF55811">
    <property type="entry name" value="Nudix"/>
    <property type="match status" value="1"/>
</dbReference>
<evidence type="ECO:0000313" key="4">
    <source>
        <dbReference type="EMBL" id="ELY35212.1"/>
    </source>
</evidence>
<protein>
    <submittedName>
        <fullName evidence="3">MutT/nudix family protein</fullName>
    </submittedName>
</protein>
<accession>D8J3A4</accession>
<dbReference type="EMBL" id="CP002062">
    <property type="protein sequence ID" value="ADJ15211.1"/>
    <property type="molecule type" value="Genomic_DNA"/>
</dbReference>
<dbReference type="PROSITE" id="PS51462">
    <property type="entry name" value="NUDIX"/>
    <property type="match status" value="1"/>
</dbReference>
<dbReference type="OrthoDB" id="40462at2157"/>
<keyword evidence="6" id="KW-1185">Reference proteome</keyword>
<dbReference type="CDD" id="cd04663">
    <property type="entry name" value="NUDIX_Hydrolase"/>
    <property type="match status" value="1"/>
</dbReference>
<evidence type="ECO:0000313" key="6">
    <source>
        <dbReference type="Proteomes" id="UP000011645"/>
    </source>
</evidence>
<dbReference type="GO" id="GO:0016787">
    <property type="term" value="F:hydrolase activity"/>
    <property type="evidence" value="ECO:0007669"/>
    <property type="project" value="UniProtKB-KW"/>
</dbReference>
<keyword evidence="1" id="KW-0378">Hydrolase</keyword>
<dbReference type="HOGENOM" id="CLU_116638_0_1_2"/>
<reference evidence="4 6" key="2">
    <citation type="journal article" date="2014" name="PLoS Genet.">
        <title>Phylogenetically driven sequencing of extremely halophilic archaea reveals strategies for static and dynamic osmo-response.</title>
        <authorList>
            <person name="Becker E.A."/>
            <person name="Seitzer P.M."/>
            <person name="Tritt A."/>
            <person name="Larsen D."/>
            <person name="Krusor M."/>
            <person name="Yao A.I."/>
            <person name="Wu D."/>
            <person name="Madern D."/>
            <person name="Eisen J.A."/>
            <person name="Darling A.E."/>
            <person name="Facciotti M.T."/>
        </authorList>
    </citation>
    <scope>NUCLEOTIDE SEQUENCE [LARGE SCALE GENOMIC DNA]</scope>
    <source>
        <strain evidence="4">B3</strain>
        <strain evidence="6">DSM 18796 / CECT 7217 / JCM 14584 / KCTC 4019 / B3</strain>
    </source>
</reference>
<dbReference type="Proteomes" id="UP000011645">
    <property type="component" value="Unassembled WGS sequence"/>
</dbReference>
<dbReference type="Gene3D" id="3.90.79.10">
    <property type="entry name" value="Nucleoside Triphosphate Pyrophosphohydrolase"/>
    <property type="match status" value="1"/>
</dbReference>
<dbReference type="eggNOG" id="arCOG01075">
    <property type="taxonomic scope" value="Archaea"/>
</dbReference>
<dbReference type="InterPro" id="IPR015797">
    <property type="entry name" value="NUDIX_hydrolase-like_dom_sf"/>
</dbReference>
<organism evidence="3 5">
    <name type="scientific">Halalkalicoccus jeotgali (strain DSM 18796 / CECT 7217 / JCM 14584 / KCTC 4019 / B3)</name>
    <dbReference type="NCBI Taxonomy" id="795797"/>
    <lineage>
        <taxon>Archaea</taxon>
        <taxon>Methanobacteriati</taxon>
        <taxon>Methanobacteriota</taxon>
        <taxon>Stenosarchaea group</taxon>
        <taxon>Halobacteria</taxon>
        <taxon>Halobacteriales</taxon>
        <taxon>Halococcaceae</taxon>
        <taxon>Halalkalicoccus</taxon>
    </lineage>
</organism>
<dbReference type="InterPro" id="IPR000086">
    <property type="entry name" value="NUDIX_hydrolase_dom"/>
</dbReference>
<evidence type="ECO:0000259" key="2">
    <source>
        <dbReference type="PROSITE" id="PS51462"/>
    </source>
</evidence>